<reference evidence="9" key="2">
    <citation type="journal article" date="2024" name="Antonie Van Leeuwenhoek">
        <title>Roseihalotalea indica gen. nov., sp. nov., a halophilic Bacteroidetes from mesopelagic Southwest Indian Ocean with higher carbohydrate metabolic potential.</title>
        <authorList>
            <person name="Chen B."/>
            <person name="Zhang M."/>
            <person name="Lin D."/>
            <person name="Ye J."/>
            <person name="Tang K."/>
        </authorList>
    </citation>
    <scope>NUCLEOTIDE SEQUENCE</scope>
    <source>
        <strain evidence="9">TK19036</strain>
    </source>
</reference>
<dbReference type="InterPro" id="IPR011990">
    <property type="entry name" value="TPR-like_helical_dom_sf"/>
</dbReference>
<dbReference type="Gene3D" id="1.25.40.390">
    <property type="match status" value="1"/>
</dbReference>
<feature type="chain" id="PRO_5041268073" evidence="6">
    <location>
        <begin position="24"/>
        <end position="508"/>
    </location>
</feature>
<proteinExistence type="inferred from homology"/>
<evidence type="ECO:0000313" key="9">
    <source>
        <dbReference type="EMBL" id="WKN37714.1"/>
    </source>
</evidence>
<feature type="signal peptide" evidence="6">
    <location>
        <begin position="1"/>
        <end position="23"/>
    </location>
</feature>
<evidence type="ECO:0000259" key="7">
    <source>
        <dbReference type="Pfam" id="PF07980"/>
    </source>
</evidence>
<evidence type="ECO:0000256" key="1">
    <source>
        <dbReference type="ARBA" id="ARBA00004442"/>
    </source>
</evidence>
<accession>A0AA49GPV1</accession>
<dbReference type="EMBL" id="CP120682">
    <property type="protein sequence ID" value="WKN37714.1"/>
    <property type="molecule type" value="Genomic_DNA"/>
</dbReference>
<organism evidence="9">
    <name type="scientific">Roseihalotalea indica</name>
    <dbReference type="NCBI Taxonomy" id="2867963"/>
    <lineage>
        <taxon>Bacteria</taxon>
        <taxon>Pseudomonadati</taxon>
        <taxon>Bacteroidota</taxon>
        <taxon>Cytophagia</taxon>
        <taxon>Cytophagales</taxon>
        <taxon>Catalimonadaceae</taxon>
        <taxon>Roseihalotalea</taxon>
    </lineage>
</organism>
<comment type="similarity">
    <text evidence="2">Belongs to the SusD family.</text>
</comment>
<dbReference type="InterPro" id="IPR012944">
    <property type="entry name" value="SusD_RagB_dom"/>
</dbReference>
<protein>
    <submittedName>
        <fullName evidence="9">RagB/SusD family nutrient uptake outer membrane protein</fullName>
    </submittedName>
</protein>
<dbReference type="InterPro" id="IPR033985">
    <property type="entry name" value="SusD-like_N"/>
</dbReference>
<sequence>MKKAANYKIILLIALLGIFTACEDFLDENPTGTLTTESDVSSADVARAFANAAYARITVLNNGGGGWGGNNASLMEFMTGKADGNSQTEAFKFNELTYDARAFYIDNWWSGMYQGISRCNLAIVKLNEISSLTEEDRTNMLAEVYTMRAFYYFYLVRMFGDVPKITENPESLDEIQTPRSPAKEIYDELIIPDLLEAEKSSLPWRDTGGRISMGAIKALLADVYLTYAGFPVQGGDQYYGESAQRSKEVIEQGGYTLFPEYTDMMNPANRNQGEFILQVQHAKTIRENGLTPVTLPAFRGIAAYTDEYGGLVPRSEFVESYESGDKRVQEKQYYYTYYKGHPNDYPEGDPRRDSLNLGGYYIYKYFDKQAIDNDSRSELNFTVYRLADVMLMYAEASNRDEGGPNALAMESLNAIRERAELPPVTTTDQTEFEQAVWAERYFELAFENKMWFDMVRTRQVRNDITQEWDDFVGYTNLFGKTFTANQLLFPIPQREIDNNRNLTQNPGF</sequence>
<dbReference type="Pfam" id="PF07980">
    <property type="entry name" value="SusD_RagB"/>
    <property type="match status" value="1"/>
</dbReference>
<feature type="domain" description="RagB/SusD" evidence="7">
    <location>
        <begin position="358"/>
        <end position="508"/>
    </location>
</feature>
<gene>
    <name evidence="9" type="ORF">K4G66_03200</name>
</gene>
<keyword evidence="3 6" id="KW-0732">Signal</keyword>
<name>A0AA49GPV1_9BACT</name>
<keyword evidence="4" id="KW-0472">Membrane</keyword>
<comment type="subcellular location">
    <subcellularLocation>
        <location evidence="1">Cell outer membrane</location>
    </subcellularLocation>
</comment>
<dbReference type="GO" id="GO:0009279">
    <property type="term" value="C:cell outer membrane"/>
    <property type="evidence" value="ECO:0007669"/>
    <property type="project" value="UniProtKB-SubCell"/>
</dbReference>
<evidence type="ECO:0000256" key="3">
    <source>
        <dbReference type="ARBA" id="ARBA00022729"/>
    </source>
</evidence>
<reference evidence="9" key="1">
    <citation type="journal article" date="2023" name="Comput. Struct. Biotechnol. J.">
        <title>Discovery of a novel marine Bacteroidetes with a rich repertoire of carbohydrate-active enzymes.</title>
        <authorList>
            <person name="Chen B."/>
            <person name="Liu G."/>
            <person name="Chen Q."/>
            <person name="Wang H."/>
            <person name="Liu L."/>
            <person name="Tang K."/>
        </authorList>
    </citation>
    <scope>NUCLEOTIDE SEQUENCE</scope>
    <source>
        <strain evidence="9">TK19036</strain>
    </source>
</reference>
<keyword evidence="5" id="KW-0998">Cell outer membrane</keyword>
<evidence type="ECO:0000256" key="5">
    <source>
        <dbReference type="ARBA" id="ARBA00023237"/>
    </source>
</evidence>
<evidence type="ECO:0000256" key="6">
    <source>
        <dbReference type="SAM" id="SignalP"/>
    </source>
</evidence>
<evidence type="ECO:0000256" key="2">
    <source>
        <dbReference type="ARBA" id="ARBA00006275"/>
    </source>
</evidence>
<dbReference type="PROSITE" id="PS51257">
    <property type="entry name" value="PROKAR_LIPOPROTEIN"/>
    <property type="match status" value="1"/>
</dbReference>
<evidence type="ECO:0000259" key="8">
    <source>
        <dbReference type="Pfam" id="PF14322"/>
    </source>
</evidence>
<feature type="domain" description="SusD-like N-terminal" evidence="8">
    <location>
        <begin position="24"/>
        <end position="225"/>
    </location>
</feature>
<dbReference type="Pfam" id="PF14322">
    <property type="entry name" value="SusD-like_3"/>
    <property type="match status" value="1"/>
</dbReference>
<evidence type="ECO:0000256" key="4">
    <source>
        <dbReference type="ARBA" id="ARBA00023136"/>
    </source>
</evidence>
<dbReference type="SUPFAM" id="SSF48452">
    <property type="entry name" value="TPR-like"/>
    <property type="match status" value="1"/>
</dbReference>
<dbReference type="AlphaFoldDB" id="A0AA49GPV1"/>